<keyword evidence="3" id="KW-1185">Reference proteome</keyword>
<proteinExistence type="predicted"/>
<dbReference type="RefSeq" id="WP_379562435.1">
    <property type="nucleotide sequence ID" value="NZ_CP085256.1"/>
</dbReference>
<name>A0ABW5Q1Z6_9BACI</name>
<dbReference type="GO" id="GO:0032259">
    <property type="term" value="P:methylation"/>
    <property type="evidence" value="ECO:0007669"/>
    <property type="project" value="UniProtKB-KW"/>
</dbReference>
<dbReference type="EMBL" id="JBHUMX010000038">
    <property type="protein sequence ID" value="MFD2629643.1"/>
    <property type="molecule type" value="Genomic_DNA"/>
</dbReference>
<feature type="domain" description="Methyltransferase" evidence="1">
    <location>
        <begin position="49"/>
        <end position="174"/>
    </location>
</feature>
<reference evidence="3" key="1">
    <citation type="journal article" date="2019" name="Int. J. Syst. Evol. Microbiol.">
        <title>The Global Catalogue of Microorganisms (GCM) 10K type strain sequencing project: providing services to taxonomists for standard genome sequencing and annotation.</title>
        <authorList>
            <consortium name="The Broad Institute Genomics Platform"/>
            <consortium name="The Broad Institute Genome Sequencing Center for Infectious Disease"/>
            <person name="Wu L."/>
            <person name="Ma J."/>
        </authorList>
    </citation>
    <scope>NUCLEOTIDE SEQUENCE [LARGE SCALE GENOMIC DNA]</scope>
    <source>
        <strain evidence="3">TISTR 1858</strain>
    </source>
</reference>
<keyword evidence="2" id="KW-0489">Methyltransferase</keyword>
<dbReference type="Gene3D" id="3.40.50.150">
    <property type="entry name" value="Vaccinia Virus protein VP39"/>
    <property type="match status" value="1"/>
</dbReference>
<organism evidence="2 3">
    <name type="scientific">Oceanobacillus kapialis</name>
    <dbReference type="NCBI Taxonomy" id="481353"/>
    <lineage>
        <taxon>Bacteria</taxon>
        <taxon>Bacillati</taxon>
        <taxon>Bacillota</taxon>
        <taxon>Bacilli</taxon>
        <taxon>Bacillales</taxon>
        <taxon>Bacillaceae</taxon>
        <taxon>Oceanobacillus</taxon>
    </lineage>
</organism>
<evidence type="ECO:0000313" key="2">
    <source>
        <dbReference type="EMBL" id="MFD2629643.1"/>
    </source>
</evidence>
<dbReference type="Proteomes" id="UP001597451">
    <property type="component" value="Unassembled WGS sequence"/>
</dbReference>
<dbReference type="GO" id="GO:0008168">
    <property type="term" value="F:methyltransferase activity"/>
    <property type="evidence" value="ECO:0007669"/>
    <property type="project" value="UniProtKB-KW"/>
</dbReference>
<dbReference type="PANTHER" id="PTHR43861">
    <property type="entry name" value="TRANS-ACONITATE 2-METHYLTRANSFERASE-RELATED"/>
    <property type="match status" value="1"/>
</dbReference>
<evidence type="ECO:0000259" key="1">
    <source>
        <dbReference type="Pfam" id="PF13847"/>
    </source>
</evidence>
<dbReference type="CDD" id="cd02440">
    <property type="entry name" value="AdoMet_MTases"/>
    <property type="match status" value="1"/>
</dbReference>
<gene>
    <name evidence="2" type="ORF">ACFSUN_12720</name>
</gene>
<evidence type="ECO:0000313" key="3">
    <source>
        <dbReference type="Proteomes" id="UP001597451"/>
    </source>
</evidence>
<sequence length="262" mass="30052">MREWKELIEDSQARWETNAGNWDDYMGGESNRFHRELIRPYTEKLLALKKGQTILDIACGNGNFSRRLAELGAKVVAFDYSATMIERAKKRSKEYLNQIDYKVIDATSLDELSAVAKLQYDSAVANMALMDIADIIPLIKTLYQVLKPDGTFVFSITHPCFQTPGVKQINESEDVDGKIVTRNSIQTFKYLKPEAYEAIGIKGQNVPHYMFHRPLNAYIKLFSELGFVLDGLEEPSFQEETGATKFDWYEIPPVAIFRFRRL</sequence>
<comment type="caution">
    <text evidence="2">The sequence shown here is derived from an EMBL/GenBank/DDBJ whole genome shotgun (WGS) entry which is preliminary data.</text>
</comment>
<accession>A0ABW5Q1Z6</accession>
<dbReference type="SUPFAM" id="SSF53335">
    <property type="entry name" value="S-adenosyl-L-methionine-dependent methyltransferases"/>
    <property type="match status" value="1"/>
</dbReference>
<protein>
    <submittedName>
        <fullName evidence="2">Class I SAM-dependent methyltransferase</fullName>
        <ecNumber evidence="2">2.1.1.-</ecNumber>
    </submittedName>
</protein>
<dbReference type="EC" id="2.1.1.-" evidence="2"/>
<dbReference type="InterPro" id="IPR029063">
    <property type="entry name" value="SAM-dependent_MTases_sf"/>
</dbReference>
<dbReference type="InterPro" id="IPR025714">
    <property type="entry name" value="Methyltranfer_dom"/>
</dbReference>
<keyword evidence="2" id="KW-0808">Transferase</keyword>
<dbReference type="Pfam" id="PF13847">
    <property type="entry name" value="Methyltransf_31"/>
    <property type="match status" value="1"/>
</dbReference>